<comment type="similarity">
    <text evidence="2">Belongs to the TMEM45 family.</text>
</comment>
<comment type="subcellular location">
    <subcellularLocation>
        <location evidence="1">Membrane</location>
        <topology evidence="1">Multi-pass membrane protein</topology>
    </subcellularLocation>
</comment>
<keyword evidence="3 6" id="KW-0812">Transmembrane</keyword>
<evidence type="ECO:0008006" key="9">
    <source>
        <dbReference type="Google" id="ProtNLM"/>
    </source>
</evidence>
<dbReference type="OrthoDB" id="551896at2759"/>
<dbReference type="PANTHER" id="PTHR16007">
    <property type="entry name" value="EPIDIDYMAL MEMBRANE PROTEIN E9-RELATED"/>
    <property type="match status" value="1"/>
</dbReference>
<dbReference type="GO" id="GO:0016020">
    <property type="term" value="C:membrane"/>
    <property type="evidence" value="ECO:0007669"/>
    <property type="project" value="UniProtKB-SubCell"/>
</dbReference>
<reference evidence="7" key="1">
    <citation type="submission" date="2021-06" db="EMBL/GenBank/DDBJ databases">
        <authorList>
            <person name="Hodson N. C."/>
            <person name="Mongue J. A."/>
            <person name="Jaron S. K."/>
        </authorList>
    </citation>
    <scope>NUCLEOTIDE SEQUENCE</scope>
</reference>
<feature type="transmembrane region" description="Helical" evidence="6">
    <location>
        <begin position="173"/>
        <end position="193"/>
    </location>
</feature>
<feature type="transmembrane region" description="Helical" evidence="6">
    <location>
        <begin position="90"/>
        <end position="107"/>
    </location>
</feature>
<dbReference type="PANTHER" id="PTHR16007:SF15">
    <property type="entry name" value="TRANSMEMBRANE PROTEIN 45B"/>
    <property type="match status" value="1"/>
</dbReference>
<evidence type="ECO:0000313" key="8">
    <source>
        <dbReference type="Proteomes" id="UP000708208"/>
    </source>
</evidence>
<feature type="transmembrane region" description="Helical" evidence="6">
    <location>
        <begin position="59"/>
        <end position="78"/>
    </location>
</feature>
<dbReference type="Proteomes" id="UP000708208">
    <property type="component" value="Unassembled WGS sequence"/>
</dbReference>
<feature type="transmembrane region" description="Helical" evidence="6">
    <location>
        <begin position="116"/>
        <end position="134"/>
    </location>
</feature>
<proteinExistence type="inferred from homology"/>
<keyword evidence="5 6" id="KW-0472">Membrane</keyword>
<gene>
    <name evidence="7" type="ORF">AFUS01_LOCUS38925</name>
</gene>
<accession>A0A8J2LBA9</accession>
<feature type="transmembrane region" description="Helical" evidence="6">
    <location>
        <begin position="213"/>
        <end position="232"/>
    </location>
</feature>
<comment type="caution">
    <text evidence="7">The sequence shown here is derived from an EMBL/GenBank/DDBJ whole genome shotgun (WGS) entry which is preliminary data.</text>
</comment>
<evidence type="ECO:0000313" key="7">
    <source>
        <dbReference type="EMBL" id="CAG7829039.1"/>
    </source>
</evidence>
<evidence type="ECO:0000256" key="6">
    <source>
        <dbReference type="SAM" id="Phobius"/>
    </source>
</evidence>
<dbReference type="InterPro" id="IPR006904">
    <property type="entry name" value="DUF716"/>
</dbReference>
<protein>
    <recommendedName>
        <fullName evidence="9">Transmembrane protein</fullName>
    </recommendedName>
</protein>
<name>A0A8J2LBA9_9HEXA</name>
<feature type="transmembrane region" description="Helical" evidence="6">
    <location>
        <begin position="12"/>
        <end position="34"/>
    </location>
</feature>
<dbReference type="EMBL" id="CAJVCH010549888">
    <property type="protein sequence ID" value="CAG7829039.1"/>
    <property type="molecule type" value="Genomic_DNA"/>
</dbReference>
<sequence>MVWMDNGFLRHSIVGTFTSVGAVWMTSVVFYRYYKSLLLKQGSFKNALRFDRNYRKPKALYILMSFPLVGTVMEIYYAHPDWKTRNVHHLTMFVPFELFFVIALMRIRKWRVPKGVEYLIFALSFSSEGILFYFHLERSSLDTMIHTHICFTDAGIALSTLLELTLPRSILPALARCFFFITNGFQFYIAAEMLHPIFQDNYDEEIPEVIRRIPVYFAWNIICSLLVMIWIGRREYRNVLALKEAQIYKFITDDPHDLDEQKPLNKLNP</sequence>
<organism evidence="7 8">
    <name type="scientific">Allacma fusca</name>
    <dbReference type="NCBI Taxonomy" id="39272"/>
    <lineage>
        <taxon>Eukaryota</taxon>
        <taxon>Metazoa</taxon>
        <taxon>Ecdysozoa</taxon>
        <taxon>Arthropoda</taxon>
        <taxon>Hexapoda</taxon>
        <taxon>Collembola</taxon>
        <taxon>Symphypleona</taxon>
        <taxon>Sminthuridae</taxon>
        <taxon>Allacma</taxon>
    </lineage>
</organism>
<evidence type="ECO:0000256" key="4">
    <source>
        <dbReference type="ARBA" id="ARBA00022989"/>
    </source>
</evidence>
<evidence type="ECO:0000256" key="5">
    <source>
        <dbReference type="ARBA" id="ARBA00023136"/>
    </source>
</evidence>
<dbReference type="Pfam" id="PF04819">
    <property type="entry name" value="DUF716"/>
    <property type="match status" value="1"/>
</dbReference>
<feature type="transmembrane region" description="Helical" evidence="6">
    <location>
        <begin position="146"/>
        <end position="166"/>
    </location>
</feature>
<evidence type="ECO:0000256" key="3">
    <source>
        <dbReference type="ARBA" id="ARBA00022692"/>
    </source>
</evidence>
<keyword evidence="8" id="KW-1185">Reference proteome</keyword>
<evidence type="ECO:0000256" key="2">
    <source>
        <dbReference type="ARBA" id="ARBA00006948"/>
    </source>
</evidence>
<dbReference type="InterPro" id="IPR042127">
    <property type="entry name" value="TMEM45"/>
</dbReference>
<keyword evidence="4 6" id="KW-1133">Transmembrane helix</keyword>
<dbReference type="AlphaFoldDB" id="A0A8J2LBA9"/>
<evidence type="ECO:0000256" key="1">
    <source>
        <dbReference type="ARBA" id="ARBA00004141"/>
    </source>
</evidence>